<dbReference type="SMART" id="SM00829">
    <property type="entry name" value="PKS_ER"/>
    <property type="match status" value="1"/>
</dbReference>
<dbReference type="InterPro" id="IPR013149">
    <property type="entry name" value="ADH-like_C"/>
</dbReference>
<evidence type="ECO:0000256" key="1">
    <source>
        <dbReference type="ARBA" id="ARBA00023002"/>
    </source>
</evidence>
<dbReference type="InterPro" id="IPR020843">
    <property type="entry name" value="ER"/>
</dbReference>
<dbReference type="Pfam" id="PF16884">
    <property type="entry name" value="ADH_N_2"/>
    <property type="match status" value="1"/>
</dbReference>
<feature type="domain" description="Enoyl reductase (ER)" evidence="2">
    <location>
        <begin position="17"/>
        <end position="328"/>
    </location>
</feature>
<keyword evidence="1" id="KW-0560">Oxidoreductase</keyword>
<evidence type="ECO:0000313" key="4">
    <source>
        <dbReference type="Proteomes" id="UP001157046"/>
    </source>
</evidence>
<accession>A0ABQ6J5L4</accession>
<dbReference type="Gene3D" id="3.40.50.720">
    <property type="entry name" value="NAD(P)-binding Rossmann-like Domain"/>
    <property type="match status" value="1"/>
</dbReference>
<dbReference type="RefSeq" id="WP_220774964.1">
    <property type="nucleotide sequence ID" value="NZ_BPFC01000211.1"/>
</dbReference>
<name>A0ABQ6J5L4_9GAMM</name>
<dbReference type="PANTHER" id="PTHR43205:SF7">
    <property type="entry name" value="PROSTAGLANDIN REDUCTASE 1"/>
    <property type="match status" value="1"/>
</dbReference>
<dbReference type="EMBL" id="BSUY01000001">
    <property type="protein sequence ID" value="GMA82161.1"/>
    <property type="molecule type" value="Genomic_DNA"/>
</dbReference>
<dbReference type="Pfam" id="PF00107">
    <property type="entry name" value="ADH_zinc_N"/>
    <property type="match status" value="1"/>
</dbReference>
<organism evidence="3 4">
    <name type="scientific">Shewanella glacialipiscicola</name>
    <dbReference type="NCBI Taxonomy" id="614069"/>
    <lineage>
        <taxon>Bacteria</taxon>
        <taxon>Pseudomonadati</taxon>
        <taxon>Pseudomonadota</taxon>
        <taxon>Gammaproteobacteria</taxon>
        <taxon>Alteromonadales</taxon>
        <taxon>Shewanellaceae</taxon>
        <taxon>Shewanella</taxon>
    </lineage>
</organism>
<reference evidence="4" key="1">
    <citation type="journal article" date="2019" name="Int. J. Syst. Evol. Microbiol.">
        <title>The Global Catalogue of Microorganisms (GCM) 10K type strain sequencing project: providing services to taxonomists for standard genome sequencing and annotation.</title>
        <authorList>
            <consortium name="The Broad Institute Genomics Platform"/>
            <consortium name="The Broad Institute Genome Sequencing Center for Infectious Disease"/>
            <person name="Wu L."/>
            <person name="Ma J."/>
        </authorList>
    </citation>
    <scope>NUCLEOTIDE SEQUENCE [LARGE SCALE GENOMIC DNA]</scope>
    <source>
        <strain evidence="4">NBRC 102030</strain>
    </source>
</reference>
<dbReference type="InterPro" id="IPR011032">
    <property type="entry name" value="GroES-like_sf"/>
</dbReference>
<protein>
    <submittedName>
        <fullName evidence="3">NADP-dependent oxidoreductase</fullName>
    </submittedName>
</protein>
<dbReference type="CDD" id="cd05288">
    <property type="entry name" value="PGDH"/>
    <property type="match status" value="1"/>
</dbReference>
<gene>
    <name evidence="3" type="ORF">GCM10025855_16940</name>
</gene>
<dbReference type="SUPFAM" id="SSF51735">
    <property type="entry name" value="NAD(P)-binding Rossmann-fold domains"/>
    <property type="match status" value="1"/>
</dbReference>
<keyword evidence="4" id="KW-1185">Reference proteome</keyword>
<proteinExistence type="predicted"/>
<dbReference type="InterPro" id="IPR045010">
    <property type="entry name" value="MDR_fam"/>
</dbReference>
<evidence type="ECO:0000313" key="3">
    <source>
        <dbReference type="EMBL" id="GMA82161.1"/>
    </source>
</evidence>
<dbReference type="PANTHER" id="PTHR43205">
    <property type="entry name" value="PROSTAGLANDIN REDUCTASE"/>
    <property type="match status" value="1"/>
</dbReference>
<evidence type="ECO:0000259" key="2">
    <source>
        <dbReference type="SMART" id="SM00829"/>
    </source>
</evidence>
<dbReference type="Gene3D" id="3.90.180.10">
    <property type="entry name" value="Medium-chain alcohol dehydrogenases, catalytic domain"/>
    <property type="match status" value="1"/>
</dbReference>
<sequence>MIKNTQVILKSTPEGEPNVSNFAFTESDIPTLNDKQVLCKTLYLSLDPYMRSQIAGRHISGSIKPGDVLHGETVSEVIESLDEHYKVGDKVRCMGGWQKYSLHSAKDLNKISEHINPSSYALSVLGMPGLTAYAGLVWQAKPKVGDVVVISAATGAVGSTAGQLAKNYGCKVIGIAGSDEKCAYAKEQLGYDECINRRTEDLASRLDELCPKGVDIYFDLVGGEILNTVSARLAIGARIILCGLMAEYNQKERIGGPPPGFWIRSRAKIYGLVVYDFEHRRQEFIDVCLPLINNGSLKTREDIAQGIAAAPEAFCRLMKGANIGKALVKVS</sequence>
<dbReference type="SUPFAM" id="SSF50129">
    <property type="entry name" value="GroES-like"/>
    <property type="match status" value="1"/>
</dbReference>
<dbReference type="InterPro" id="IPR036291">
    <property type="entry name" value="NAD(P)-bd_dom_sf"/>
</dbReference>
<comment type="caution">
    <text evidence="3">The sequence shown here is derived from an EMBL/GenBank/DDBJ whole genome shotgun (WGS) entry which is preliminary data.</text>
</comment>
<dbReference type="InterPro" id="IPR041694">
    <property type="entry name" value="ADH_N_2"/>
</dbReference>
<dbReference type="Proteomes" id="UP001157046">
    <property type="component" value="Unassembled WGS sequence"/>
</dbReference>